<organism evidence="1 2">
    <name type="scientific">Mycolicibacterium conceptionense</name>
    <dbReference type="NCBI Taxonomy" id="451644"/>
    <lineage>
        <taxon>Bacteria</taxon>
        <taxon>Bacillati</taxon>
        <taxon>Actinomycetota</taxon>
        <taxon>Actinomycetes</taxon>
        <taxon>Mycobacteriales</taxon>
        <taxon>Mycobacteriaceae</taxon>
        <taxon>Mycolicibacterium</taxon>
    </lineage>
</organism>
<gene>
    <name evidence="1" type="ORF">ACT17_11830</name>
</gene>
<comment type="caution">
    <text evidence="1">The sequence shown here is derived from an EMBL/GenBank/DDBJ whole genome shotgun (WGS) entry which is preliminary data.</text>
</comment>
<proteinExistence type="predicted"/>
<dbReference type="EMBL" id="LFOD01000008">
    <property type="protein sequence ID" value="KMV18317.1"/>
    <property type="molecule type" value="Genomic_DNA"/>
</dbReference>
<name>A0A0J8UBC4_9MYCO</name>
<dbReference type="AlphaFoldDB" id="A0A0J8UBC4"/>
<protein>
    <submittedName>
        <fullName evidence="1">Uncharacterized protein</fullName>
    </submittedName>
</protein>
<sequence length="144" mass="15915">MRAISSTTMRSPIAVVRHGHFNMVIRLPPRQPDRRTPQSLTTNRFLVFLHPHRVSNHLKMIPRMTGSPVRSLPTMTTPRNSATITAAALISMTAARPLLPLTVVAMMGCRLLVHCGKAPMDRIQIATTPGRSLLIPNLIARTRG</sequence>
<evidence type="ECO:0000313" key="2">
    <source>
        <dbReference type="Proteomes" id="UP000037594"/>
    </source>
</evidence>
<dbReference type="Proteomes" id="UP000037594">
    <property type="component" value="Unassembled WGS sequence"/>
</dbReference>
<reference evidence="1 2" key="1">
    <citation type="submission" date="2015-06" db="EMBL/GenBank/DDBJ databases">
        <title>Genome sequence of Mycobacterium conceptionense strain MLE.</title>
        <authorList>
            <person name="Greninger A.L."/>
            <person name="Cunningham G."/>
            <person name="Chiu C.Y."/>
            <person name="Miller S."/>
        </authorList>
    </citation>
    <scope>NUCLEOTIDE SEQUENCE [LARGE SCALE GENOMIC DNA]</scope>
    <source>
        <strain evidence="1 2">MLE</strain>
    </source>
</reference>
<evidence type="ECO:0000313" key="1">
    <source>
        <dbReference type="EMBL" id="KMV18317.1"/>
    </source>
</evidence>
<accession>A0A0J8UBC4</accession>